<dbReference type="AlphaFoldDB" id="A0AAE0ACT6"/>
<protein>
    <submittedName>
        <fullName evidence="2">Uncharacterized protein</fullName>
    </submittedName>
</protein>
<dbReference type="Proteomes" id="UP001281410">
    <property type="component" value="Unassembled WGS sequence"/>
</dbReference>
<dbReference type="EMBL" id="JANJYJ010000005">
    <property type="protein sequence ID" value="KAK3211586.1"/>
    <property type="molecule type" value="Genomic_DNA"/>
</dbReference>
<comment type="caution">
    <text evidence="2">The sequence shown here is derived from an EMBL/GenBank/DDBJ whole genome shotgun (WGS) entry which is preliminary data.</text>
</comment>
<name>A0AAE0ACT6_9ROSI</name>
<evidence type="ECO:0000313" key="3">
    <source>
        <dbReference type="Proteomes" id="UP001281410"/>
    </source>
</evidence>
<feature type="region of interest" description="Disordered" evidence="1">
    <location>
        <begin position="1"/>
        <end position="60"/>
    </location>
</feature>
<organism evidence="2 3">
    <name type="scientific">Dipteronia sinensis</name>
    <dbReference type="NCBI Taxonomy" id="43782"/>
    <lineage>
        <taxon>Eukaryota</taxon>
        <taxon>Viridiplantae</taxon>
        <taxon>Streptophyta</taxon>
        <taxon>Embryophyta</taxon>
        <taxon>Tracheophyta</taxon>
        <taxon>Spermatophyta</taxon>
        <taxon>Magnoliopsida</taxon>
        <taxon>eudicotyledons</taxon>
        <taxon>Gunneridae</taxon>
        <taxon>Pentapetalae</taxon>
        <taxon>rosids</taxon>
        <taxon>malvids</taxon>
        <taxon>Sapindales</taxon>
        <taxon>Sapindaceae</taxon>
        <taxon>Hippocastanoideae</taxon>
        <taxon>Acereae</taxon>
        <taxon>Dipteronia</taxon>
    </lineage>
</organism>
<evidence type="ECO:0000256" key="1">
    <source>
        <dbReference type="SAM" id="MobiDB-lite"/>
    </source>
</evidence>
<reference evidence="2" key="1">
    <citation type="journal article" date="2023" name="Plant J.">
        <title>Genome sequences and population genomics provide insights into the demographic history, inbreeding, and mutation load of two 'living fossil' tree species of Dipteronia.</title>
        <authorList>
            <person name="Feng Y."/>
            <person name="Comes H.P."/>
            <person name="Chen J."/>
            <person name="Zhu S."/>
            <person name="Lu R."/>
            <person name="Zhang X."/>
            <person name="Li P."/>
            <person name="Qiu J."/>
            <person name="Olsen K.M."/>
            <person name="Qiu Y."/>
        </authorList>
    </citation>
    <scope>NUCLEOTIDE SEQUENCE</scope>
    <source>
        <strain evidence="2">NBL</strain>
    </source>
</reference>
<evidence type="ECO:0000313" key="2">
    <source>
        <dbReference type="EMBL" id="KAK3211586.1"/>
    </source>
</evidence>
<gene>
    <name evidence="2" type="ORF">Dsin_016292</name>
</gene>
<keyword evidence="3" id="KW-1185">Reference proteome</keyword>
<feature type="compositionally biased region" description="Basic and acidic residues" evidence="1">
    <location>
        <begin position="45"/>
        <end position="60"/>
    </location>
</feature>
<feature type="compositionally biased region" description="Polar residues" evidence="1">
    <location>
        <begin position="1"/>
        <end position="16"/>
    </location>
</feature>
<accession>A0AAE0ACT6</accession>
<sequence>MAESESSGKIQKQLVSDSDMAMAAQQLMQCSDEDISSSSNGKNKISSDDDHDQRSRDEIIRKKKIEEIFGKEEEVCRPKKRRYRSLVSIYRETKPIFREISDYQKKPIR</sequence>
<proteinExistence type="predicted"/>